<dbReference type="SMART" id="SM00387">
    <property type="entry name" value="HATPase_c"/>
    <property type="match status" value="1"/>
</dbReference>
<evidence type="ECO:0000256" key="3">
    <source>
        <dbReference type="ARBA" id="ARBA00022553"/>
    </source>
</evidence>
<dbReference type="InterPro" id="IPR050428">
    <property type="entry name" value="TCS_sensor_his_kinase"/>
</dbReference>
<dbReference type="Pfam" id="PF02518">
    <property type="entry name" value="HATPase_c"/>
    <property type="match status" value="1"/>
</dbReference>
<dbReference type="GO" id="GO:0005886">
    <property type="term" value="C:plasma membrane"/>
    <property type="evidence" value="ECO:0007669"/>
    <property type="project" value="TreeGrafter"/>
</dbReference>
<dbReference type="Pfam" id="PF08376">
    <property type="entry name" value="NIT"/>
    <property type="match status" value="1"/>
</dbReference>
<keyword evidence="7" id="KW-0472">Membrane</keyword>
<dbReference type="InterPro" id="IPR013587">
    <property type="entry name" value="Nitrate/nitrite_sensing"/>
</dbReference>
<evidence type="ECO:0000256" key="5">
    <source>
        <dbReference type="ARBA" id="ARBA00022777"/>
    </source>
</evidence>
<keyword evidence="4" id="KW-0808">Transferase</keyword>
<evidence type="ECO:0000313" key="10">
    <source>
        <dbReference type="Proteomes" id="UP000549616"/>
    </source>
</evidence>
<keyword evidence="10" id="KW-1185">Reference proteome</keyword>
<feature type="compositionally biased region" description="Basic and acidic residues" evidence="6">
    <location>
        <begin position="669"/>
        <end position="678"/>
    </location>
</feature>
<keyword evidence="3" id="KW-0597">Phosphoprotein</keyword>
<dbReference type="Gene3D" id="3.30.565.10">
    <property type="entry name" value="Histidine kinase-like ATPase, C-terminal domain"/>
    <property type="match status" value="1"/>
</dbReference>
<evidence type="ECO:0000256" key="6">
    <source>
        <dbReference type="SAM" id="MobiDB-lite"/>
    </source>
</evidence>
<dbReference type="InterPro" id="IPR003594">
    <property type="entry name" value="HATPase_dom"/>
</dbReference>
<feature type="transmembrane region" description="Helical" evidence="7">
    <location>
        <begin position="20"/>
        <end position="44"/>
    </location>
</feature>
<dbReference type="RefSeq" id="WP_179774836.1">
    <property type="nucleotide sequence ID" value="NZ_JACCFK010000001.1"/>
</dbReference>
<name>A0A853B8W7_9PSEU</name>
<feature type="transmembrane region" description="Helical" evidence="7">
    <location>
        <begin position="320"/>
        <end position="342"/>
    </location>
</feature>
<feature type="compositionally biased region" description="Basic and acidic residues" evidence="6">
    <location>
        <begin position="688"/>
        <end position="714"/>
    </location>
</feature>
<comment type="caution">
    <text evidence="9">The sequence shown here is derived from an EMBL/GenBank/DDBJ whole genome shotgun (WGS) entry which is preliminary data.</text>
</comment>
<feature type="domain" description="Histidine kinase/HSP90-like ATPase" evidence="8">
    <location>
        <begin position="533"/>
        <end position="645"/>
    </location>
</feature>
<dbReference type="EMBL" id="JACCFK010000001">
    <property type="protein sequence ID" value="NYI90876.1"/>
    <property type="molecule type" value="Genomic_DNA"/>
</dbReference>
<accession>A0A853B8W7</accession>
<dbReference type="SUPFAM" id="SSF55874">
    <property type="entry name" value="ATPase domain of HSP90 chaperone/DNA topoisomerase II/histidine kinase"/>
    <property type="match status" value="1"/>
</dbReference>
<dbReference type="InterPro" id="IPR036890">
    <property type="entry name" value="HATPase_C_sf"/>
</dbReference>
<organism evidence="9 10">
    <name type="scientific">Amycolatopsis endophytica</name>
    <dbReference type="NCBI Taxonomy" id="860233"/>
    <lineage>
        <taxon>Bacteria</taxon>
        <taxon>Bacillati</taxon>
        <taxon>Actinomycetota</taxon>
        <taxon>Actinomycetes</taxon>
        <taxon>Pseudonocardiales</taxon>
        <taxon>Pseudonocardiaceae</taxon>
        <taxon>Amycolatopsis</taxon>
    </lineage>
</organism>
<protein>
    <recommendedName>
        <fullName evidence="2">histidine kinase</fullName>
        <ecNumber evidence="2">2.7.13.3</ecNumber>
    </recommendedName>
</protein>
<evidence type="ECO:0000256" key="1">
    <source>
        <dbReference type="ARBA" id="ARBA00000085"/>
    </source>
</evidence>
<feature type="compositionally biased region" description="Polar residues" evidence="6">
    <location>
        <begin position="720"/>
        <end position="729"/>
    </location>
</feature>
<keyword evidence="7" id="KW-1133">Transmembrane helix</keyword>
<proteinExistence type="predicted"/>
<keyword evidence="7" id="KW-0812">Transmembrane</keyword>
<dbReference type="GO" id="GO:0000160">
    <property type="term" value="P:phosphorelay signal transduction system"/>
    <property type="evidence" value="ECO:0007669"/>
    <property type="project" value="TreeGrafter"/>
</dbReference>
<reference evidence="9 10" key="1">
    <citation type="submission" date="2020-07" db="EMBL/GenBank/DDBJ databases">
        <title>Sequencing the genomes of 1000 actinobacteria strains.</title>
        <authorList>
            <person name="Klenk H.-P."/>
        </authorList>
    </citation>
    <scope>NUCLEOTIDE SEQUENCE [LARGE SCALE GENOMIC DNA]</scope>
    <source>
        <strain evidence="9 10">DSM 104006</strain>
    </source>
</reference>
<feature type="region of interest" description="Disordered" evidence="6">
    <location>
        <begin position="654"/>
        <end position="811"/>
    </location>
</feature>
<evidence type="ECO:0000256" key="4">
    <source>
        <dbReference type="ARBA" id="ARBA00022679"/>
    </source>
</evidence>
<keyword evidence="5 9" id="KW-0418">Kinase</keyword>
<gene>
    <name evidence="9" type="ORF">HNR02_004199</name>
</gene>
<dbReference type="Proteomes" id="UP000549616">
    <property type="component" value="Unassembled WGS sequence"/>
</dbReference>
<dbReference type="AlphaFoldDB" id="A0A853B8W7"/>
<dbReference type="PANTHER" id="PTHR45436">
    <property type="entry name" value="SENSOR HISTIDINE KINASE YKOH"/>
    <property type="match status" value="1"/>
</dbReference>
<evidence type="ECO:0000313" key="9">
    <source>
        <dbReference type="EMBL" id="NYI90876.1"/>
    </source>
</evidence>
<comment type="catalytic activity">
    <reaction evidence="1">
        <text>ATP + protein L-histidine = ADP + protein N-phospho-L-histidine.</text>
        <dbReference type="EC" id="2.7.13.3"/>
    </reaction>
</comment>
<dbReference type="PANTHER" id="PTHR45436:SF5">
    <property type="entry name" value="SENSOR HISTIDINE KINASE TRCS"/>
    <property type="match status" value="1"/>
</dbReference>
<dbReference type="EC" id="2.7.13.3" evidence="2"/>
<sequence length="811" mass="88344">MKNKEEKSGEGHHQSIRKRLTGTVLIPSIALLVMWIAGSGYFLVDAIYVRTVASSVQDVSIPAVTALGAVQQERQLSLVYLERPQVGLRDLQAQQQSIDKSLTGLRAALTDVKSLVPDEIGQRMNQVESSLDQLPVIRAEINLRTISKEQVNDFYNRLLDTSTDLFDSQARLVPDAESTQGGMTSVDIFRASDQMSRAASLVSSAFAAGQMAPNDHLQFAQLVGSYRTQLAKIASYMAPEAGERYRALTTSDEWQRLAAAENVIISHGPGTFRENSGGLTVQENDWRDLTTQVSTQLIGLTVEQSELASGAALDKGNVNLWTVIIGSVVALLAAVASIWVAIRVSRTLVDRTLMTRLERLRNDSLELARTRLPSIVGRLKEGDSVDIGGELPRLDHGKDEIGQVAEAFNIAQLTAVQAAASEAKARSGVNNVFLGIAHRNQGLVHRQLQILDRMESREENPEQLKGLFQLDHLATRARRTTENLIILGGKQPGRRWRKPVWLMDVLRAAVSETEHYSRVEVENVPQVAIIGSAVADTIHLVAELVDNATTFSPPGSQVHMTSTLVARGVVVDVADQGLGMKDDVREWANRMMSEPPEFDAMALKADSSLGLFVVARLAARLGLKVMFDSSRYGGTRATILIPTTLLATGDQVAENADPEFPGAGAMSGDDSHELEETGRTAGTNGMGRRHDNNGSPEPVRRAPAEIPSGRHAEPEPETANEVTGVQTISVVEPDDVPAPAPSPRPKRPRAPLPQREPQQNLVAQLRDDPESDATDYHEFSGRTRSTLSAFHKGTRRGRDADTPETPRPTTD</sequence>
<evidence type="ECO:0000256" key="2">
    <source>
        <dbReference type="ARBA" id="ARBA00012438"/>
    </source>
</evidence>
<evidence type="ECO:0000256" key="7">
    <source>
        <dbReference type="SAM" id="Phobius"/>
    </source>
</evidence>
<dbReference type="GO" id="GO:0004673">
    <property type="term" value="F:protein histidine kinase activity"/>
    <property type="evidence" value="ECO:0007669"/>
    <property type="project" value="UniProtKB-EC"/>
</dbReference>
<evidence type="ECO:0000259" key="8">
    <source>
        <dbReference type="SMART" id="SM00387"/>
    </source>
</evidence>